<comment type="caution">
    <text evidence="4">The sequence shown here is derived from an EMBL/GenBank/DDBJ whole genome shotgun (WGS) entry which is preliminary data.</text>
</comment>
<evidence type="ECO:0000256" key="1">
    <source>
        <dbReference type="SAM" id="Phobius"/>
    </source>
</evidence>
<dbReference type="AlphaFoldDB" id="H7GIV8"/>
<accession>H7GIV8</accession>
<keyword evidence="1" id="KW-1133">Transmembrane helix</keyword>
<evidence type="ECO:0000259" key="3">
    <source>
        <dbReference type="Pfam" id="PF14104"/>
    </source>
</evidence>
<dbReference type="GO" id="GO:0004803">
    <property type="term" value="F:transposase activity"/>
    <property type="evidence" value="ECO:0007669"/>
    <property type="project" value="InterPro"/>
</dbReference>
<sequence>MYDLGHLGLVASILDQIGLVQTVDRFVGPRPGEKVSTGMALKAAILNALGFVTSPLYLFGHFFQGKPTELLLGPGITPELLNDDRMGRMLDSLYAAGVTELFVEVAKSARRAFPFPVRALHVDSTSFHVHGAYRSGEEGQTDTGDEPLVIRLTHGYSRDHRPDLKQWVMNLICADTGGIPLLFAPGDGNQSDQEALVSLLARYRQSLELGEVVVLDGASYSQENLGALRGFSWVMRVPATLKEAKVLLRKELPQEAWRPLLPGYRGLEVESEYGGVRQRWLLVESQERARMEEASLQQRIARAEGEARKVLGRLTARTFACEADARRALSEASGRLPLHRLVYLGVQEERQWERVGRPRKGERPLAVVYRLRARLEVDQEKLERARRGLGRFLLATNVLDREGLPPQEVLRRYKDQARTVERGFRFLKDPLFFAESTFLKRPERVMALGMVMALALLVYALGEWALRRRLWETGSSLPDQKGRPTAKPTLRWVFQLFMWVRLVELGGRWLVLNLAPHHETAVRLLGAGRYYLLE</sequence>
<dbReference type="GO" id="GO:0006313">
    <property type="term" value="P:DNA transposition"/>
    <property type="evidence" value="ECO:0007669"/>
    <property type="project" value="InterPro"/>
</dbReference>
<dbReference type="Proteomes" id="UP000053186">
    <property type="component" value="Unassembled WGS sequence"/>
</dbReference>
<name>H7GIV8_9DEIN</name>
<dbReference type="Pfam" id="PF14104">
    <property type="entry name" value="DUF4277"/>
    <property type="match status" value="1"/>
</dbReference>
<keyword evidence="1" id="KW-0812">Transmembrane</keyword>
<dbReference type="PANTHER" id="PTHR34614">
    <property type="match status" value="1"/>
</dbReference>
<feature type="domain" description="Transposase IS4-like" evidence="2">
    <location>
        <begin position="120"/>
        <end position="457"/>
    </location>
</feature>
<dbReference type="InterPro" id="IPR047654">
    <property type="entry name" value="IS1634_transpos"/>
</dbReference>
<gene>
    <name evidence="4" type="ORF">RLTM_11448</name>
</gene>
<evidence type="ECO:0000259" key="2">
    <source>
        <dbReference type="Pfam" id="PF01609"/>
    </source>
</evidence>
<dbReference type="InterPro" id="IPR002559">
    <property type="entry name" value="Transposase_11"/>
</dbReference>
<dbReference type="InterPro" id="IPR025457">
    <property type="entry name" value="DUF4277"/>
</dbReference>
<reference evidence="4 5" key="1">
    <citation type="journal article" date="2012" name="J. Bacteriol.">
        <title>Draft genome sequence of Thermus sp. strain RL, isolated from a hot water spring located atop the Himalayan ranges at Manikaran, India.</title>
        <authorList>
            <person name="Dwivedi V."/>
            <person name="Sangwan N."/>
            <person name="Nigam A."/>
            <person name="Garg N."/>
            <person name="Niharika N."/>
            <person name="Khurana P."/>
            <person name="Khurana J.P."/>
            <person name="Lal R."/>
        </authorList>
    </citation>
    <scope>NUCLEOTIDE SEQUENCE [LARGE SCALE GENOMIC DNA]</scope>
    <source>
        <strain evidence="4 5">RL</strain>
    </source>
</reference>
<feature type="transmembrane region" description="Helical" evidence="1">
    <location>
        <begin position="445"/>
        <end position="466"/>
    </location>
</feature>
<evidence type="ECO:0000313" key="5">
    <source>
        <dbReference type="Proteomes" id="UP000053186"/>
    </source>
</evidence>
<proteinExistence type="predicted"/>
<feature type="domain" description="DUF4277" evidence="3">
    <location>
        <begin position="3"/>
        <end position="106"/>
    </location>
</feature>
<dbReference type="GO" id="GO:0003677">
    <property type="term" value="F:DNA binding"/>
    <property type="evidence" value="ECO:0007669"/>
    <property type="project" value="InterPro"/>
</dbReference>
<dbReference type="NCBIfam" id="NF033559">
    <property type="entry name" value="transpos_IS1634"/>
    <property type="match status" value="1"/>
</dbReference>
<dbReference type="PANTHER" id="PTHR34614:SF2">
    <property type="entry name" value="TRANSPOSASE IS4-LIKE DOMAIN-CONTAINING PROTEIN"/>
    <property type="match status" value="1"/>
</dbReference>
<dbReference type="PATRIC" id="fig|456163.3.peg.2139"/>
<protein>
    <submittedName>
        <fullName evidence="4">Transposase</fullName>
    </submittedName>
</protein>
<organism evidence="4 5">
    <name type="scientific">Thermus parvatiensis</name>
    <dbReference type="NCBI Taxonomy" id="456163"/>
    <lineage>
        <taxon>Bacteria</taxon>
        <taxon>Thermotogati</taxon>
        <taxon>Deinococcota</taxon>
        <taxon>Deinococci</taxon>
        <taxon>Thermales</taxon>
        <taxon>Thermaceae</taxon>
        <taxon>Thermus</taxon>
    </lineage>
</organism>
<dbReference type="Pfam" id="PF01609">
    <property type="entry name" value="DDE_Tnp_1"/>
    <property type="match status" value="1"/>
</dbReference>
<keyword evidence="1" id="KW-0472">Membrane</keyword>
<dbReference type="EMBL" id="AIJQ01000017">
    <property type="protein sequence ID" value="EIA38463.1"/>
    <property type="molecule type" value="Genomic_DNA"/>
</dbReference>
<evidence type="ECO:0000313" key="4">
    <source>
        <dbReference type="EMBL" id="EIA38463.1"/>
    </source>
</evidence>
<keyword evidence="5" id="KW-1185">Reference proteome</keyword>